<feature type="region of interest" description="Disordered" evidence="4">
    <location>
        <begin position="89"/>
        <end position="146"/>
    </location>
</feature>
<keyword evidence="2" id="KW-0677">Repeat</keyword>
<evidence type="ECO:0000256" key="2">
    <source>
        <dbReference type="ARBA" id="ARBA00022737"/>
    </source>
</evidence>
<dbReference type="PANTHER" id="PTHR46682">
    <property type="entry name" value="ADHESION G-PROTEIN COUPLED RECEPTOR V1"/>
    <property type="match status" value="1"/>
</dbReference>
<evidence type="ECO:0000259" key="5">
    <source>
        <dbReference type="SMART" id="SM00237"/>
    </source>
</evidence>
<feature type="compositionally biased region" description="Polar residues" evidence="4">
    <location>
        <begin position="113"/>
        <end position="122"/>
    </location>
</feature>
<dbReference type="SUPFAM" id="SSF141072">
    <property type="entry name" value="CalX-like"/>
    <property type="match status" value="3"/>
</dbReference>
<feature type="domain" description="Calx-beta" evidence="5">
    <location>
        <begin position="258"/>
        <end position="362"/>
    </location>
</feature>
<dbReference type="InterPro" id="IPR003644">
    <property type="entry name" value="Calx_beta"/>
</dbReference>
<feature type="compositionally biased region" description="Gly residues" evidence="4">
    <location>
        <begin position="242"/>
        <end position="258"/>
    </location>
</feature>
<evidence type="ECO:0000313" key="6">
    <source>
        <dbReference type="EMBL" id="PZO79907.1"/>
    </source>
</evidence>
<proteinExistence type="predicted"/>
<accession>A0A2W4ZEV7</accession>
<feature type="domain" description="Calx-beta" evidence="5">
    <location>
        <begin position="490"/>
        <end position="591"/>
    </location>
</feature>
<dbReference type="AlphaFoldDB" id="A0A2W4ZEV7"/>
<dbReference type="SMART" id="SM00237">
    <property type="entry name" value="Calx_beta"/>
    <property type="match status" value="3"/>
</dbReference>
<sequence length="600" mass="59384">MKTIGRDILFGGKGAATFIQAIDSADIISLLQDNDIEITVTDDVVTIVRVSDGAVLEIPFSQLTGQQVLKLKASFAQIAPAAGEAEAQNAAAKNSKTAKRTAEGEAQGDQPAADNSSAQSSPGEGDVSAPQQQTAQPQGNQGAANTEGNLEQTLDTILSDDASIELQGLQAGRNLELNSSNVVNTIGTIAGNIGNGGSTQMGLDGGGSATALSRMIGSSIQPSGGGSSLGGGFSSGGASIAGGGSGGGGGGGGSGSGDTGTIVAPPATLPVISSVVSIAAPSTSVTEGSNTQATFTVTLSEIASHDLIVSYRTVAGTAGTNDYTAATSTILIPAGSSSGVINIAIKDDARFELTETFQVELVSAQTVTGSSANINPAASTASATILDNDTAPTISVSPVTVTEGQDAVFTITLDRLSDVPVTGNWSVLAGTAGAADLGGILPSGTFTIPAGSLTATITVSTTDDNFTELSENFTLNLSGITGAQNTSIGAVGTIEDNEIGVTFATTTQSVNEGDGTATVQFTLGQPYAHDVTITYRTVTGSAGGGDFTSVATATVTIPAGLTTASATIAITDDNVFEGGNGTFESFTVEIISAQDSNGDP</sequence>
<dbReference type="GO" id="GO:0016020">
    <property type="term" value="C:membrane"/>
    <property type="evidence" value="ECO:0007669"/>
    <property type="project" value="InterPro"/>
</dbReference>
<evidence type="ECO:0000256" key="1">
    <source>
        <dbReference type="ARBA" id="ARBA00022729"/>
    </source>
</evidence>
<dbReference type="PANTHER" id="PTHR46682:SF1">
    <property type="entry name" value="ADHESION G-PROTEIN COUPLED RECEPTOR V1"/>
    <property type="match status" value="1"/>
</dbReference>
<feature type="compositionally biased region" description="Low complexity" evidence="4">
    <location>
        <begin position="129"/>
        <end position="146"/>
    </location>
</feature>
<evidence type="ECO:0000256" key="3">
    <source>
        <dbReference type="ARBA" id="ARBA00022837"/>
    </source>
</evidence>
<dbReference type="GO" id="GO:0004930">
    <property type="term" value="F:G protein-coupled receptor activity"/>
    <property type="evidence" value="ECO:0007669"/>
    <property type="project" value="InterPro"/>
</dbReference>
<evidence type="ECO:0000313" key="7">
    <source>
        <dbReference type="Proteomes" id="UP000249557"/>
    </source>
</evidence>
<organism evidence="6 7">
    <name type="scientific">Micavibrio aeruginosavorus</name>
    <dbReference type="NCBI Taxonomy" id="349221"/>
    <lineage>
        <taxon>Bacteria</taxon>
        <taxon>Pseudomonadati</taxon>
        <taxon>Bdellovibrionota</taxon>
        <taxon>Bdellovibrionia</taxon>
        <taxon>Bdellovibrionales</taxon>
        <taxon>Pseudobdellovibrionaceae</taxon>
        <taxon>Micavibrio</taxon>
    </lineage>
</organism>
<feature type="non-terminal residue" evidence="6">
    <location>
        <position position="600"/>
    </location>
</feature>
<feature type="domain" description="Calx-beta" evidence="5">
    <location>
        <begin position="381"/>
        <end position="478"/>
    </location>
</feature>
<dbReference type="InterPro" id="IPR026919">
    <property type="entry name" value="ADGRV1"/>
</dbReference>
<protein>
    <recommendedName>
        <fullName evidence="5">Calx-beta domain-containing protein</fullName>
    </recommendedName>
</protein>
<keyword evidence="3" id="KW-0106">Calcium</keyword>
<dbReference type="InterPro" id="IPR038081">
    <property type="entry name" value="CalX-like_sf"/>
</dbReference>
<evidence type="ECO:0000256" key="4">
    <source>
        <dbReference type="SAM" id="MobiDB-lite"/>
    </source>
</evidence>
<gene>
    <name evidence="6" type="ORF">DI626_11435</name>
</gene>
<comment type="caution">
    <text evidence="6">The sequence shown here is derived from an EMBL/GenBank/DDBJ whole genome shotgun (WGS) entry which is preliminary data.</text>
</comment>
<reference evidence="6 7" key="1">
    <citation type="submission" date="2017-08" db="EMBL/GenBank/DDBJ databases">
        <title>Infants hospitalized years apart are colonized by the same room-sourced microbial strains.</title>
        <authorList>
            <person name="Brooks B."/>
            <person name="Olm M.R."/>
            <person name="Firek B.A."/>
            <person name="Baker R."/>
            <person name="Thomas B.C."/>
            <person name="Morowitz M.J."/>
            <person name="Banfield J.F."/>
        </authorList>
    </citation>
    <scope>NUCLEOTIDE SEQUENCE [LARGE SCALE GENOMIC DNA]</scope>
    <source>
        <strain evidence="6">S2_018_000_R2_104</strain>
    </source>
</reference>
<dbReference type="Gene3D" id="2.60.40.2030">
    <property type="match status" value="3"/>
</dbReference>
<dbReference type="EMBL" id="QFNK01000344">
    <property type="protein sequence ID" value="PZO79907.1"/>
    <property type="molecule type" value="Genomic_DNA"/>
</dbReference>
<dbReference type="Proteomes" id="UP000249557">
    <property type="component" value="Unassembled WGS sequence"/>
</dbReference>
<keyword evidence="1" id="KW-0732">Signal</keyword>
<dbReference type="Pfam" id="PF03160">
    <property type="entry name" value="Calx-beta"/>
    <property type="match status" value="3"/>
</dbReference>
<name>A0A2W4ZEV7_9BACT</name>
<feature type="region of interest" description="Disordered" evidence="4">
    <location>
        <begin position="242"/>
        <end position="262"/>
    </location>
</feature>